<organism evidence="9 10">
    <name type="scientific">Moniliophthora roreri (strain MCA 2997)</name>
    <name type="common">Cocoa frosty pod rot fungus</name>
    <name type="synonym">Crinipellis roreri</name>
    <dbReference type="NCBI Taxonomy" id="1381753"/>
    <lineage>
        <taxon>Eukaryota</taxon>
        <taxon>Fungi</taxon>
        <taxon>Dikarya</taxon>
        <taxon>Basidiomycota</taxon>
        <taxon>Agaricomycotina</taxon>
        <taxon>Agaricomycetes</taxon>
        <taxon>Agaricomycetidae</taxon>
        <taxon>Agaricales</taxon>
        <taxon>Marasmiineae</taxon>
        <taxon>Marasmiaceae</taxon>
        <taxon>Moniliophthora</taxon>
    </lineage>
</organism>
<evidence type="ECO:0000313" key="9">
    <source>
        <dbReference type="EMBL" id="ESK87218.1"/>
    </source>
</evidence>
<dbReference type="InterPro" id="IPR002403">
    <property type="entry name" value="Cyt_P450_E_grp-IV"/>
</dbReference>
<evidence type="ECO:0000256" key="7">
    <source>
        <dbReference type="RuleBase" id="RU000461"/>
    </source>
</evidence>
<dbReference type="PRINTS" id="PR00465">
    <property type="entry name" value="EP450IV"/>
</dbReference>
<dbReference type="Gene3D" id="1.10.630.10">
    <property type="entry name" value="Cytochrome P450"/>
    <property type="match status" value="1"/>
</dbReference>
<evidence type="ECO:0000256" key="4">
    <source>
        <dbReference type="ARBA" id="ARBA00022723"/>
    </source>
</evidence>
<comment type="similarity">
    <text evidence="3 7">Belongs to the cytochrome P450 family.</text>
</comment>
<comment type="caution">
    <text evidence="9">The sequence shown here is derived from an EMBL/GenBank/DDBJ whole genome shotgun (WGS) entry which is preliminary data.</text>
</comment>
<dbReference type="AlphaFoldDB" id="V2WK68"/>
<dbReference type="GO" id="GO:0004497">
    <property type="term" value="F:monooxygenase activity"/>
    <property type="evidence" value="ECO:0007669"/>
    <property type="project" value="UniProtKB-KW"/>
</dbReference>
<dbReference type="PANTHER" id="PTHR24305">
    <property type="entry name" value="CYTOCHROME P450"/>
    <property type="match status" value="1"/>
</dbReference>
<dbReference type="InterPro" id="IPR001128">
    <property type="entry name" value="Cyt_P450"/>
</dbReference>
<evidence type="ECO:0000256" key="6">
    <source>
        <dbReference type="PIRSR" id="PIRSR602403-1"/>
    </source>
</evidence>
<dbReference type="InterPro" id="IPR017972">
    <property type="entry name" value="Cyt_P450_CS"/>
</dbReference>
<comment type="pathway">
    <text evidence="2">Secondary metabolite biosynthesis.</text>
</comment>
<dbReference type="KEGG" id="mrr:Moror_5838"/>
<name>V2WK68_MONRO</name>
<evidence type="ECO:0000256" key="2">
    <source>
        <dbReference type="ARBA" id="ARBA00005179"/>
    </source>
</evidence>
<keyword evidence="8" id="KW-0732">Signal</keyword>
<dbReference type="HOGENOM" id="CLU_001570_14_4_1"/>
<evidence type="ECO:0000256" key="5">
    <source>
        <dbReference type="ARBA" id="ARBA00023004"/>
    </source>
</evidence>
<evidence type="ECO:0000256" key="8">
    <source>
        <dbReference type="SAM" id="SignalP"/>
    </source>
</evidence>
<dbReference type="GO" id="GO:0005506">
    <property type="term" value="F:iron ion binding"/>
    <property type="evidence" value="ECO:0007669"/>
    <property type="project" value="InterPro"/>
</dbReference>
<dbReference type="InterPro" id="IPR050121">
    <property type="entry name" value="Cytochrome_P450_monoxygenase"/>
</dbReference>
<dbReference type="PRINTS" id="PR00385">
    <property type="entry name" value="P450"/>
</dbReference>
<keyword evidence="7" id="KW-0560">Oxidoreductase</keyword>
<accession>V2WK68</accession>
<dbReference type="GO" id="GO:0016705">
    <property type="term" value="F:oxidoreductase activity, acting on paired donors, with incorporation or reduction of molecular oxygen"/>
    <property type="evidence" value="ECO:0007669"/>
    <property type="project" value="InterPro"/>
</dbReference>
<dbReference type="Proteomes" id="UP000017559">
    <property type="component" value="Unassembled WGS sequence"/>
</dbReference>
<dbReference type="STRING" id="1381753.V2WK68"/>
<comment type="cofactor">
    <cofactor evidence="1 6">
        <name>heme</name>
        <dbReference type="ChEBI" id="CHEBI:30413"/>
    </cofactor>
</comment>
<keyword evidence="6 7" id="KW-0349">Heme</keyword>
<dbReference type="OrthoDB" id="1470350at2759"/>
<proteinExistence type="inferred from homology"/>
<dbReference type="InterPro" id="IPR036396">
    <property type="entry name" value="Cyt_P450_sf"/>
</dbReference>
<dbReference type="PANTHER" id="PTHR24305:SF152">
    <property type="entry name" value="P450, PUTATIVE (EUROFUNG)-RELATED"/>
    <property type="match status" value="1"/>
</dbReference>
<dbReference type="Pfam" id="PF00067">
    <property type="entry name" value="p450"/>
    <property type="match status" value="1"/>
</dbReference>
<sequence length="504" mass="56947">MELFATFLLTTFILLSLRLAGKHFSDPLKWFPGPKLAKWTRLYRFYYDSIVGGGWLRHLQELHEEYGPVVRVGYNELHFADPNAYADIYSSPTKLPKEPRLYATFELGLPPNVFSTVDPKEHSVMKSMLGSFFSRQGVLKLEHVIQERVDKLISQLVKNHKSTSANMNCAFRSVTLDVIILYVLRTNLDATSFPSFNHPAIHATDTANAQVYALRHTLWLGRTLNYLPRWLVLLLAPSSRPILEVKGQVEDLVDAALKDSHNPEYDPNSGPERNVFHTLISNARSEEMTTTRVTRDWLICTAGTLHVAGSDTVGNACTIGSRCLIRDDRVRTKLVQELETAWPDKESPMPLERLEKLPYLTAVIKESLRLSHGVVSPMQRVVPDSGAVIVGHSVPPGTIVSTANSFVHMNPDVFPEPESFCPERWLEDKDRTLDRYLVSFGKGPRSCLGINLAWCELYLIMGNVFRKLNLSSDSDLWSEVCFKEVFVPVYEGDVLSATAEERRS</sequence>
<dbReference type="SUPFAM" id="SSF48264">
    <property type="entry name" value="Cytochrome P450"/>
    <property type="match status" value="1"/>
</dbReference>
<keyword evidence="10" id="KW-1185">Reference proteome</keyword>
<evidence type="ECO:0000256" key="3">
    <source>
        <dbReference type="ARBA" id="ARBA00010617"/>
    </source>
</evidence>
<feature type="binding site" description="axial binding residue" evidence="6">
    <location>
        <position position="447"/>
    </location>
    <ligand>
        <name>heme</name>
        <dbReference type="ChEBI" id="CHEBI:30413"/>
    </ligand>
    <ligandPart>
        <name>Fe</name>
        <dbReference type="ChEBI" id="CHEBI:18248"/>
    </ligandPart>
</feature>
<evidence type="ECO:0000313" key="10">
    <source>
        <dbReference type="Proteomes" id="UP000017559"/>
    </source>
</evidence>
<dbReference type="PROSITE" id="PS00086">
    <property type="entry name" value="CYTOCHROME_P450"/>
    <property type="match status" value="1"/>
</dbReference>
<feature type="chain" id="PRO_5004711425" evidence="8">
    <location>
        <begin position="21"/>
        <end position="504"/>
    </location>
</feature>
<evidence type="ECO:0000256" key="1">
    <source>
        <dbReference type="ARBA" id="ARBA00001971"/>
    </source>
</evidence>
<keyword evidence="7 9" id="KW-0503">Monooxygenase</keyword>
<protein>
    <submittedName>
        <fullName evidence="9">P450 monooxygenase</fullName>
    </submittedName>
</protein>
<gene>
    <name evidence="9" type="ORF">Moror_5838</name>
</gene>
<reference evidence="9 10" key="1">
    <citation type="journal article" date="2014" name="BMC Genomics">
        <title>Genome and secretome analysis of the hemibiotrophic fungal pathogen, Moniliophthora roreri, which causes frosty pod rot disease of cacao: mechanisms of the biotrophic and necrotrophic phases.</title>
        <authorList>
            <person name="Meinhardt L.W."/>
            <person name="Costa G.G.L."/>
            <person name="Thomazella D.P.T."/>
            <person name="Teixeira P.J.P.L."/>
            <person name="Carazzolle M.F."/>
            <person name="Schuster S.C."/>
            <person name="Carlson J.E."/>
            <person name="Guiltinan M.J."/>
            <person name="Mieczkowski P."/>
            <person name="Farmer A."/>
            <person name="Ramaraj T."/>
            <person name="Crozier J."/>
            <person name="Davis R.E."/>
            <person name="Shao J."/>
            <person name="Melnick R.L."/>
            <person name="Pereira G.A.G."/>
            <person name="Bailey B.A."/>
        </authorList>
    </citation>
    <scope>NUCLEOTIDE SEQUENCE [LARGE SCALE GENOMIC DNA]</scope>
    <source>
        <strain evidence="9 10">MCA 2997</strain>
    </source>
</reference>
<keyword evidence="4 6" id="KW-0479">Metal-binding</keyword>
<dbReference type="CDD" id="cd11062">
    <property type="entry name" value="CYP58-like"/>
    <property type="match status" value="1"/>
</dbReference>
<dbReference type="EMBL" id="AWSO01000820">
    <property type="protein sequence ID" value="ESK87218.1"/>
    <property type="molecule type" value="Genomic_DNA"/>
</dbReference>
<feature type="signal peptide" evidence="8">
    <location>
        <begin position="1"/>
        <end position="20"/>
    </location>
</feature>
<dbReference type="GO" id="GO:0020037">
    <property type="term" value="F:heme binding"/>
    <property type="evidence" value="ECO:0007669"/>
    <property type="project" value="InterPro"/>
</dbReference>
<keyword evidence="5 6" id="KW-0408">Iron</keyword>